<dbReference type="PANTHER" id="PTHR33048:SF47">
    <property type="entry name" value="INTEGRAL MEMBRANE PROTEIN-RELATED"/>
    <property type="match status" value="1"/>
</dbReference>
<feature type="region of interest" description="Disordered" evidence="6">
    <location>
        <begin position="301"/>
        <end position="343"/>
    </location>
</feature>
<evidence type="ECO:0000256" key="4">
    <source>
        <dbReference type="ARBA" id="ARBA00023136"/>
    </source>
</evidence>
<gene>
    <name evidence="9" type="ORF">PG986_000188</name>
</gene>
<keyword evidence="4 7" id="KW-0472">Membrane</keyword>
<keyword evidence="3 7" id="KW-1133">Transmembrane helix</keyword>
<evidence type="ECO:0000256" key="6">
    <source>
        <dbReference type="SAM" id="MobiDB-lite"/>
    </source>
</evidence>
<dbReference type="EMBL" id="JAQQWE010000001">
    <property type="protein sequence ID" value="KAK7965911.1"/>
    <property type="molecule type" value="Genomic_DNA"/>
</dbReference>
<feature type="transmembrane region" description="Helical" evidence="7">
    <location>
        <begin position="12"/>
        <end position="34"/>
    </location>
</feature>
<evidence type="ECO:0000313" key="10">
    <source>
        <dbReference type="Proteomes" id="UP001391051"/>
    </source>
</evidence>
<feature type="transmembrane region" description="Helical" evidence="7">
    <location>
        <begin position="125"/>
        <end position="151"/>
    </location>
</feature>
<evidence type="ECO:0000256" key="7">
    <source>
        <dbReference type="SAM" id="Phobius"/>
    </source>
</evidence>
<dbReference type="RefSeq" id="XP_066705303.1">
    <property type="nucleotide sequence ID" value="XM_066836410.1"/>
</dbReference>
<evidence type="ECO:0000256" key="1">
    <source>
        <dbReference type="ARBA" id="ARBA00004141"/>
    </source>
</evidence>
<protein>
    <recommendedName>
        <fullName evidence="8">Rhodopsin domain-containing protein</fullName>
    </recommendedName>
</protein>
<dbReference type="Proteomes" id="UP001391051">
    <property type="component" value="Unassembled WGS sequence"/>
</dbReference>
<organism evidence="9 10">
    <name type="scientific">Apiospora aurea</name>
    <dbReference type="NCBI Taxonomy" id="335848"/>
    <lineage>
        <taxon>Eukaryota</taxon>
        <taxon>Fungi</taxon>
        <taxon>Dikarya</taxon>
        <taxon>Ascomycota</taxon>
        <taxon>Pezizomycotina</taxon>
        <taxon>Sordariomycetes</taxon>
        <taxon>Xylariomycetidae</taxon>
        <taxon>Amphisphaeriales</taxon>
        <taxon>Apiosporaceae</taxon>
        <taxon>Apiospora</taxon>
    </lineage>
</organism>
<keyword evidence="2 7" id="KW-0812">Transmembrane</keyword>
<dbReference type="Pfam" id="PF20684">
    <property type="entry name" value="Fung_rhodopsin"/>
    <property type="match status" value="1"/>
</dbReference>
<dbReference type="InterPro" id="IPR049326">
    <property type="entry name" value="Rhodopsin_dom_fungi"/>
</dbReference>
<feature type="domain" description="Rhodopsin" evidence="8">
    <location>
        <begin position="30"/>
        <end position="265"/>
    </location>
</feature>
<feature type="transmembrane region" description="Helical" evidence="7">
    <location>
        <begin position="171"/>
        <end position="193"/>
    </location>
</feature>
<evidence type="ECO:0000256" key="3">
    <source>
        <dbReference type="ARBA" id="ARBA00022989"/>
    </source>
</evidence>
<feature type="compositionally biased region" description="Low complexity" evidence="6">
    <location>
        <begin position="312"/>
        <end position="330"/>
    </location>
</feature>
<feature type="compositionally biased region" description="Basic and acidic residues" evidence="6">
    <location>
        <begin position="387"/>
        <end position="405"/>
    </location>
</feature>
<feature type="transmembrane region" description="Helical" evidence="7">
    <location>
        <begin position="46"/>
        <end position="70"/>
    </location>
</feature>
<evidence type="ECO:0000256" key="2">
    <source>
        <dbReference type="ARBA" id="ARBA00022692"/>
    </source>
</evidence>
<feature type="region of interest" description="Disordered" evidence="6">
    <location>
        <begin position="376"/>
        <end position="405"/>
    </location>
</feature>
<proteinExistence type="inferred from homology"/>
<feature type="compositionally biased region" description="Gly residues" evidence="6">
    <location>
        <begin position="302"/>
        <end position="311"/>
    </location>
</feature>
<sequence>MTNAEEAHKQHLTVGIMTTCLALATASFALRIYARLTTAAKIWYDDWWMSVVMVISIAMSTSIFLGLAYGSGIHQQYLAEETVQSFKMNLYVYMILWSFGVFAVKVGILLFYWRVFTIRYFRRSVLAVGVLSTAILLVNFFTFTFQCWPIARFWDESVQEGGCIAQTEFYLASAIINVVGDVVVLVLPLPVVWSLHTSQSKKWSLSFLFLLGAFVCVASIFRILAVQEINPKDFTFSNVGGGLWSTVEVEVGFICANLPSIRPLVFRCLGYRTGATSSGDNDYGTSGAAGRYYAKSGLGASRSGGGGGGRGAFKTIGSKSLTTTTGGSSSKRLRDSDEEALTGSREALRTGISSPGEAPGQAIGLSDIHVKTHIGISVGSQSSDPYSLERSHSVEISSPKDSEGS</sequence>
<comment type="subcellular location">
    <subcellularLocation>
        <location evidence="1">Membrane</location>
        <topology evidence="1">Multi-pass membrane protein</topology>
    </subcellularLocation>
</comment>
<comment type="similarity">
    <text evidence="5">Belongs to the SAT4 family.</text>
</comment>
<dbReference type="InterPro" id="IPR052337">
    <property type="entry name" value="SAT4-like"/>
</dbReference>
<reference evidence="9 10" key="1">
    <citation type="submission" date="2023-01" db="EMBL/GenBank/DDBJ databases">
        <title>Analysis of 21 Apiospora genomes using comparative genomics revels a genus with tremendous synthesis potential of carbohydrate active enzymes and secondary metabolites.</title>
        <authorList>
            <person name="Sorensen T."/>
        </authorList>
    </citation>
    <scope>NUCLEOTIDE SEQUENCE [LARGE SCALE GENOMIC DNA]</scope>
    <source>
        <strain evidence="9 10">CBS 24483</strain>
    </source>
</reference>
<evidence type="ECO:0000313" key="9">
    <source>
        <dbReference type="EMBL" id="KAK7965911.1"/>
    </source>
</evidence>
<comment type="caution">
    <text evidence="9">The sequence shown here is derived from an EMBL/GenBank/DDBJ whole genome shotgun (WGS) entry which is preliminary data.</text>
</comment>
<dbReference type="PANTHER" id="PTHR33048">
    <property type="entry name" value="PTH11-LIKE INTEGRAL MEMBRANE PROTEIN (AFU_ORTHOLOGUE AFUA_5G11245)"/>
    <property type="match status" value="1"/>
</dbReference>
<name>A0ABR1QU92_9PEZI</name>
<accession>A0ABR1QU92</accession>
<feature type="transmembrane region" description="Helical" evidence="7">
    <location>
        <begin position="90"/>
        <end position="113"/>
    </location>
</feature>
<evidence type="ECO:0000256" key="5">
    <source>
        <dbReference type="ARBA" id="ARBA00038359"/>
    </source>
</evidence>
<feature type="transmembrane region" description="Helical" evidence="7">
    <location>
        <begin position="205"/>
        <end position="225"/>
    </location>
</feature>
<dbReference type="GeneID" id="92069472"/>
<keyword evidence="10" id="KW-1185">Reference proteome</keyword>
<evidence type="ECO:0000259" key="8">
    <source>
        <dbReference type="Pfam" id="PF20684"/>
    </source>
</evidence>